<dbReference type="AlphaFoldDB" id="W0F4V0"/>
<evidence type="ECO:0000259" key="10">
    <source>
        <dbReference type="Pfam" id="PF13231"/>
    </source>
</evidence>
<feature type="transmembrane region" description="Helical" evidence="9">
    <location>
        <begin position="90"/>
        <end position="108"/>
    </location>
</feature>
<feature type="transmembrane region" description="Helical" evidence="9">
    <location>
        <begin position="282"/>
        <end position="299"/>
    </location>
</feature>
<feature type="transmembrane region" description="Helical" evidence="9">
    <location>
        <begin position="120"/>
        <end position="153"/>
    </location>
</feature>
<evidence type="ECO:0000256" key="7">
    <source>
        <dbReference type="ARBA" id="ARBA00023136"/>
    </source>
</evidence>
<evidence type="ECO:0000313" key="11">
    <source>
        <dbReference type="EMBL" id="AHF18037.1"/>
    </source>
</evidence>
<dbReference type="PANTHER" id="PTHR33908:SF11">
    <property type="entry name" value="MEMBRANE PROTEIN"/>
    <property type="match status" value="1"/>
</dbReference>
<dbReference type="EMBL" id="CP007035">
    <property type="protein sequence ID" value="AHF18037.1"/>
    <property type="molecule type" value="Genomic_DNA"/>
</dbReference>
<feature type="transmembrane region" description="Helical" evidence="9">
    <location>
        <begin position="250"/>
        <end position="270"/>
    </location>
</feature>
<evidence type="ECO:0000256" key="1">
    <source>
        <dbReference type="ARBA" id="ARBA00004651"/>
    </source>
</evidence>
<name>W0F4V0_9BACT</name>
<feature type="transmembrane region" description="Helical" evidence="9">
    <location>
        <begin position="305"/>
        <end position="324"/>
    </location>
</feature>
<dbReference type="InterPro" id="IPR050297">
    <property type="entry name" value="LipidA_mod_glycosyltrf_83"/>
</dbReference>
<evidence type="ECO:0000256" key="6">
    <source>
        <dbReference type="ARBA" id="ARBA00022989"/>
    </source>
</evidence>
<dbReference type="PANTHER" id="PTHR33908">
    <property type="entry name" value="MANNOSYLTRANSFERASE YKCB-RELATED"/>
    <property type="match status" value="1"/>
</dbReference>
<keyword evidence="6 9" id="KW-1133">Transmembrane helix</keyword>
<dbReference type="STRING" id="929713.NIASO_19215"/>
<comment type="subcellular location">
    <subcellularLocation>
        <location evidence="1">Cell membrane</location>
        <topology evidence="1">Multi-pass membrane protein</topology>
    </subcellularLocation>
</comment>
<dbReference type="InterPro" id="IPR013783">
    <property type="entry name" value="Ig-like_fold"/>
</dbReference>
<evidence type="ECO:0000256" key="2">
    <source>
        <dbReference type="ARBA" id="ARBA00022475"/>
    </source>
</evidence>
<dbReference type="GO" id="GO:0005886">
    <property type="term" value="C:plasma membrane"/>
    <property type="evidence" value="ECO:0007669"/>
    <property type="project" value="UniProtKB-SubCell"/>
</dbReference>
<gene>
    <name evidence="11" type="ORF">NIASO_19215</name>
</gene>
<evidence type="ECO:0000256" key="3">
    <source>
        <dbReference type="ARBA" id="ARBA00022676"/>
    </source>
</evidence>
<organism evidence="11 12">
    <name type="scientific">Niabella soli DSM 19437</name>
    <dbReference type="NCBI Taxonomy" id="929713"/>
    <lineage>
        <taxon>Bacteria</taxon>
        <taxon>Pseudomonadati</taxon>
        <taxon>Bacteroidota</taxon>
        <taxon>Chitinophagia</taxon>
        <taxon>Chitinophagales</taxon>
        <taxon>Chitinophagaceae</taxon>
        <taxon>Niabella</taxon>
    </lineage>
</organism>
<feature type="region of interest" description="Disordered" evidence="8">
    <location>
        <begin position="1"/>
        <end position="22"/>
    </location>
</feature>
<keyword evidence="5 9" id="KW-0812">Transmembrane</keyword>
<feature type="transmembrane region" description="Helical" evidence="9">
    <location>
        <begin position="333"/>
        <end position="354"/>
    </location>
</feature>
<feature type="transmembrane region" description="Helical" evidence="9">
    <location>
        <begin position="29"/>
        <end position="50"/>
    </location>
</feature>
<keyword evidence="12" id="KW-1185">Reference proteome</keyword>
<dbReference type="eggNOG" id="COG1807">
    <property type="taxonomic scope" value="Bacteria"/>
</dbReference>
<dbReference type="GO" id="GO:0016763">
    <property type="term" value="F:pentosyltransferase activity"/>
    <property type="evidence" value="ECO:0007669"/>
    <property type="project" value="TreeGrafter"/>
</dbReference>
<evidence type="ECO:0000256" key="9">
    <source>
        <dbReference type="SAM" id="Phobius"/>
    </source>
</evidence>
<evidence type="ECO:0000256" key="8">
    <source>
        <dbReference type="SAM" id="MobiDB-lite"/>
    </source>
</evidence>
<keyword evidence="7 9" id="KW-0472">Membrane</keyword>
<feature type="domain" description="Glycosyltransferase RgtA/B/C/D-like" evidence="10">
    <location>
        <begin position="70"/>
        <end position="221"/>
    </location>
</feature>
<reference evidence="11 12" key="1">
    <citation type="submission" date="2013-12" db="EMBL/GenBank/DDBJ databases">
        <authorList>
            <consortium name="DOE Joint Genome Institute"/>
            <person name="Eisen J."/>
            <person name="Huntemann M."/>
            <person name="Han J."/>
            <person name="Chen A."/>
            <person name="Kyrpides N."/>
            <person name="Mavromatis K."/>
            <person name="Markowitz V."/>
            <person name="Palaniappan K."/>
            <person name="Ivanova N."/>
            <person name="Schaumberg A."/>
            <person name="Pati A."/>
            <person name="Liolios K."/>
            <person name="Nordberg H.P."/>
            <person name="Cantor M.N."/>
            <person name="Hua S.X."/>
            <person name="Woyke T."/>
        </authorList>
    </citation>
    <scope>NUCLEOTIDE SEQUENCE [LARGE SCALE GENOMIC DNA]</scope>
    <source>
        <strain evidence="12">DSM 19437</strain>
    </source>
</reference>
<sequence length="582" mass="66280">MSESAGSSSVAELNRGSAAPGGAKNEQRILLGFMLAWFVINCIQAAFMGLDGDEAYYWLLSRKLQWSYFDHPPMVALSIRLGESFGHGFLFTRLGTILLSTLTIGLIYKGLPAYLQKLKWFIIVYAATLVLNVYAFITTPDACLFFFAALFFWRYKYFLEKENFGNSLWLVIAITGMFYSKYHGILLVGFVVLSNPRLLLNKYFWLIVALVTLLFLPYLYWQYNHDWATVRFHLVERIAKQYEFSFTTDYLLGQLLIWGPLTSVVFFIVIGKLKIKDRLMRAHVFMFAGTIGFFLISSFKNTVEPHWTLIAGVSYIALFLLLLVNGTERFKTIFFKIAYVNIGLILLARIIFLIPDGPANLIEHFRSFSYAKTWADQVYSTAGKTPVVFASSYALPSLYQYYHPDAQTFGYNDKGYRKTHFNIATDCFLDGQPVLYYTQNDKLLPGSGTTIKNEYNSGRLLPIDRYVCIQPLRIALEHAPETAQPGQTLLLTITLSNKGTAAITPDPKLFIDYAFFIEKYNFINSDQHFIIPHKSLAPGASMRIRIPVTTPEKPGAYRLLFSIVNGFIPGNFASNFYVIKVK</sequence>
<keyword evidence="4" id="KW-0808">Transferase</keyword>
<dbReference type="GO" id="GO:0009103">
    <property type="term" value="P:lipopolysaccharide biosynthetic process"/>
    <property type="evidence" value="ECO:0007669"/>
    <property type="project" value="UniProtKB-ARBA"/>
</dbReference>
<keyword evidence="3" id="KW-0328">Glycosyltransferase</keyword>
<dbReference type="OrthoDB" id="9813729at2"/>
<protein>
    <recommendedName>
        <fullName evidence="10">Glycosyltransferase RgtA/B/C/D-like domain-containing protein</fullName>
    </recommendedName>
</protein>
<proteinExistence type="predicted"/>
<dbReference type="HOGENOM" id="CLU_016165_2_0_10"/>
<evidence type="ECO:0000313" key="12">
    <source>
        <dbReference type="Proteomes" id="UP000003586"/>
    </source>
</evidence>
<dbReference type="RefSeq" id="WP_008588278.1">
    <property type="nucleotide sequence ID" value="NZ_CP007035.1"/>
</dbReference>
<evidence type="ECO:0000256" key="4">
    <source>
        <dbReference type="ARBA" id="ARBA00022679"/>
    </source>
</evidence>
<dbReference type="KEGG" id="nso:NIASO_19215"/>
<evidence type="ECO:0000256" key="5">
    <source>
        <dbReference type="ARBA" id="ARBA00022692"/>
    </source>
</evidence>
<feature type="compositionally biased region" description="Polar residues" evidence="8">
    <location>
        <begin position="1"/>
        <end position="11"/>
    </location>
</feature>
<feature type="transmembrane region" description="Helical" evidence="9">
    <location>
        <begin position="203"/>
        <end position="221"/>
    </location>
</feature>
<dbReference type="InterPro" id="IPR038731">
    <property type="entry name" value="RgtA/B/C-like"/>
</dbReference>
<dbReference type="Pfam" id="PF13231">
    <property type="entry name" value="PMT_2"/>
    <property type="match status" value="1"/>
</dbReference>
<dbReference type="Gene3D" id="2.60.40.10">
    <property type="entry name" value="Immunoglobulins"/>
    <property type="match status" value="1"/>
</dbReference>
<keyword evidence="2" id="KW-1003">Cell membrane</keyword>
<dbReference type="Proteomes" id="UP000003586">
    <property type="component" value="Chromosome"/>
</dbReference>
<feature type="transmembrane region" description="Helical" evidence="9">
    <location>
        <begin position="168"/>
        <end position="191"/>
    </location>
</feature>
<accession>W0F4V0</accession>